<accession>A0A1X7R107</accession>
<gene>
    <name evidence="2" type="ORF">KASA_0P05984G</name>
</gene>
<dbReference type="Gene3D" id="3.40.720.10">
    <property type="entry name" value="Alkaline Phosphatase, subunit A"/>
    <property type="match status" value="1"/>
</dbReference>
<feature type="transmembrane region" description="Helical" evidence="1">
    <location>
        <begin position="94"/>
        <end position="113"/>
    </location>
</feature>
<keyword evidence="3" id="KW-1185">Reference proteome</keyword>
<keyword evidence="1" id="KW-0812">Transmembrane</keyword>
<dbReference type="SUPFAM" id="SSF53649">
    <property type="entry name" value="Alkaline phosphatase-like"/>
    <property type="match status" value="1"/>
</dbReference>
<protein>
    <submittedName>
        <fullName evidence="2">Similar to Saccharomyces cerevisiae YEL016C NPP2 Nucleotide pyrophosphatase/phosphodiesterase family member</fullName>
    </submittedName>
</protein>
<organism evidence="2 3">
    <name type="scientific">Maudiozyma saulgeensis</name>
    <dbReference type="NCBI Taxonomy" id="1789683"/>
    <lineage>
        <taxon>Eukaryota</taxon>
        <taxon>Fungi</taxon>
        <taxon>Dikarya</taxon>
        <taxon>Ascomycota</taxon>
        <taxon>Saccharomycotina</taxon>
        <taxon>Saccharomycetes</taxon>
        <taxon>Saccharomycetales</taxon>
        <taxon>Saccharomycetaceae</taxon>
        <taxon>Maudiozyma</taxon>
    </lineage>
</organism>
<dbReference type="InterPro" id="IPR002591">
    <property type="entry name" value="Phosphodiest/P_Trfase"/>
</dbReference>
<name>A0A1X7R107_9SACH</name>
<dbReference type="GO" id="GO:0016787">
    <property type="term" value="F:hydrolase activity"/>
    <property type="evidence" value="ECO:0007669"/>
    <property type="project" value="UniProtKB-ARBA"/>
</dbReference>
<dbReference type="PANTHER" id="PTHR10151">
    <property type="entry name" value="ECTONUCLEOTIDE PYROPHOSPHATASE/PHOSPHODIESTERASE"/>
    <property type="match status" value="1"/>
</dbReference>
<dbReference type="InterPro" id="IPR017850">
    <property type="entry name" value="Alkaline_phosphatase_core_sf"/>
</dbReference>
<dbReference type="AlphaFoldDB" id="A0A1X7R107"/>
<dbReference type="OrthoDB" id="415411at2759"/>
<dbReference type="GO" id="GO:0006796">
    <property type="term" value="P:phosphate-containing compound metabolic process"/>
    <property type="evidence" value="ECO:0007669"/>
    <property type="project" value="UniProtKB-ARBA"/>
</dbReference>
<dbReference type="GO" id="GO:0019637">
    <property type="term" value="P:organophosphate metabolic process"/>
    <property type="evidence" value="ECO:0007669"/>
    <property type="project" value="UniProtKB-ARBA"/>
</dbReference>
<dbReference type="Pfam" id="PF01663">
    <property type="entry name" value="Phosphodiest"/>
    <property type="match status" value="1"/>
</dbReference>
<sequence>MNDQDIFEDDFLDEYQDNNENRSWQLWKRAKFWWLKNVVQGTVGNSMERIGVPLYDLSADGHEIHDDNDNDDEAPMFLSHSSIKNQANIRRLKYVALLSIVTGMIVFLMIKIFDFDPDTYDHRHSQYSASIHPFQTDLDPNIRYNNGTHEFYPINIVIKVDGLNVKSITSDTMPLVTKLYTGEFSESHLLKNNSVMIAQDGMIPIFPLSNDANVWSMMTGLTPGKHGVFFDGDNSTLLSNTFKSKKKHSKLQYQPIWSQMEQTFQNFKVAMDSYFVWNHGNYTPTYYLDREPNKKHAKHSDSETIEWIIDLIDMYDIEKRPQLFLNSFINYASNIYSKGSKGQMDDLRQIDTLVTKLIIELNRRHLLGFTNILLVSNFGFVSTETVPYDHILTLNELLNDDSKIGEDINDRLIRSSQINDNLLSIYVDNKNKNEIYGKLINGPHKDHIQVELKGDLHSSWHLDSYTKNTMDKMGDIMIIPQKGYGFKDSKTKDKMINRYDGKKFKLDSESEYILGGYPFNFIEDETKATPNPPNNGSSVFIGLGPAFSANNNKGTIQTVKRMSNRVIYEILTELCGLSIHDRNIESLQLDIDKDVSIRHITFSDNEHEEQDEQDEQDEQNEEEEIYFSSIVASKSVTMTTSSITTTSSKKSNIVKQTSSLSTSSGSIESGIENIISDGMEVIDEIFQWLHDSLSDLTEKD</sequence>
<proteinExistence type="predicted"/>
<dbReference type="Proteomes" id="UP000196158">
    <property type="component" value="Unassembled WGS sequence"/>
</dbReference>
<keyword evidence="1" id="KW-1133">Transmembrane helix</keyword>
<dbReference type="EMBL" id="FXLY01000003">
    <property type="protein sequence ID" value="SMN19392.1"/>
    <property type="molecule type" value="Genomic_DNA"/>
</dbReference>
<dbReference type="PANTHER" id="PTHR10151:SF120">
    <property type="entry name" value="BIS(5'-ADENOSYL)-TRIPHOSPHATASE"/>
    <property type="match status" value="1"/>
</dbReference>
<evidence type="ECO:0000313" key="3">
    <source>
        <dbReference type="Proteomes" id="UP000196158"/>
    </source>
</evidence>
<evidence type="ECO:0000313" key="2">
    <source>
        <dbReference type="EMBL" id="SMN19392.1"/>
    </source>
</evidence>
<evidence type="ECO:0000256" key="1">
    <source>
        <dbReference type="SAM" id="Phobius"/>
    </source>
</evidence>
<keyword evidence="1" id="KW-0472">Membrane</keyword>
<reference evidence="2 3" key="1">
    <citation type="submission" date="2017-04" db="EMBL/GenBank/DDBJ databases">
        <authorList>
            <person name="Afonso C.L."/>
            <person name="Miller P.J."/>
            <person name="Scott M.A."/>
            <person name="Spackman E."/>
            <person name="Goraichik I."/>
            <person name="Dimitrov K.M."/>
            <person name="Suarez D.L."/>
            <person name="Swayne D.E."/>
        </authorList>
    </citation>
    <scope>NUCLEOTIDE SEQUENCE [LARGE SCALE GENOMIC DNA]</scope>
</reference>
<dbReference type="STRING" id="1789683.A0A1X7R107"/>